<comment type="cofactor">
    <cofactor evidence="1">
        <name>Fe cation</name>
        <dbReference type="ChEBI" id="CHEBI:24875"/>
    </cofactor>
</comment>
<dbReference type="Gene3D" id="3.90.380.10">
    <property type="entry name" value="Naphthalene 1,2-dioxygenase Alpha Subunit, Chain A, domain 1"/>
    <property type="match status" value="1"/>
</dbReference>
<dbReference type="PROSITE" id="PS51296">
    <property type="entry name" value="RIESKE"/>
    <property type="match status" value="1"/>
</dbReference>
<protein>
    <recommendedName>
        <fullName evidence="14">cholesterol 7-desaturase</fullName>
        <ecNumber evidence="14">1.14.19.21</ecNumber>
    </recommendedName>
</protein>
<dbReference type="Gene3D" id="2.102.10.10">
    <property type="entry name" value="Rieske [2Fe-2S] iron-sulphur domain"/>
    <property type="match status" value="1"/>
</dbReference>
<evidence type="ECO:0000256" key="8">
    <source>
        <dbReference type="ARBA" id="ARBA00023002"/>
    </source>
</evidence>
<keyword evidence="20" id="KW-1185">Reference proteome</keyword>
<comment type="catalytic activity">
    <reaction evidence="15">
        <text>cholesterol + NADH + O2 + H(+) = 7-dehydrocholesterol + NAD(+) + 2 H2O</text>
        <dbReference type="Rhea" id="RHEA:51644"/>
        <dbReference type="ChEBI" id="CHEBI:15377"/>
        <dbReference type="ChEBI" id="CHEBI:15378"/>
        <dbReference type="ChEBI" id="CHEBI:15379"/>
        <dbReference type="ChEBI" id="CHEBI:16113"/>
        <dbReference type="ChEBI" id="CHEBI:17759"/>
        <dbReference type="ChEBI" id="CHEBI:57540"/>
        <dbReference type="ChEBI" id="CHEBI:57945"/>
        <dbReference type="EC" id="1.14.19.21"/>
    </reaction>
    <physiologicalReaction direction="left-to-right" evidence="15">
        <dbReference type="Rhea" id="RHEA:51645"/>
    </physiologicalReaction>
</comment>
<dbReference type="InterPro" id="IPR045605">
    <property type="entry name" value="KshA-like_C"/>
</dbReference>
<evidence type="ECO:0000256" key="5">
    <source>
        <dbReference type="ARBA" id="ARBA00022714"/>
    </source>
</evidence>
<comment type="subcellular location">
    <subcellularLocation>
        <location evidence="2">Membrane</location>
    </subcellularLocation>
</comment>
<comment type="caution">
    <text evidence="19">The sequence shown here is derived from an EMBL/GenBank/DDBJ whole genome shotgun (WGS) entry which is preliminary data.</text>
</comment>
<sequence length="465" mass="53425">MISRVENLLTFDFLPTFLFSLFLAYIFYQLIRPEFFVLEQYKQWHEIGYYQNPIDFSAQRQQSHAYELRWQAERLNSFRKSGKCPPVYPNGWYGVMEGSQLLPGQCFPVNIVGLNLVVFREQKGDLAQHPKAHILDSMCPHLGANLAVGGRVHQDKIECPFHGWQFDGSTGNCVKIPYKDQKVSIPSQCHIKSYPSCEVNGWIHIWFDAEGRPPSWHIPLVPQIQLNYWNIRAKVGHEVLAHIQELPENAGDLAHLSEVHETGHTWEASWKPLDPEVEREYEAKQEKLIENRLGKKALKEIRQIEGINSVGELGPAPVGQMCLVHRYKLFGMLVPFSTIKVVARQTGPALVHLLYESSLFGQGAFMQYVTPIEPLKQRLVHHTWAQKSIPSFLSHILARGEAIQVERDILIWNNKCYVKAPVVVKSPEDALLLSHRKWYSQFYSENSPTLESTRKNPVSPLSTDW</sequence>
<gene>
    <name evidence="19" type="ORF">Ciccas_001206</name>
</gene>
<evidence type="ECO:0000256" key="16">
    <source>
        <dbReference type="ARBA" id="ARBA00049548"/>
    </source>
</evidence>
<dbReference type="InterPro" id="IPR050584">
    <property type="entry name" value="Cholesterol_7-desaturase"/>
</dbReference>
<dbReference type="GO" id="GO:0051537">
    <property type="term" value="F:2 iron, 2 sulfur cluster binding"/>
    <property type="evidence" value="ECO:0007669"/>
    <property type="project" value="UniProtKB-KW"/>
</dbReference>
<evidence type="ECO:0000313" key="20">
    <source>
        <dbReference type="Proteomes" id="UP001626550"/>
    </source>
</evidence>
<feature type="domain" description="Rieske" evidence="18">
    <location>
        <begin position="93"/>
        <end position="205"/>
    </location>
</feature>
<evidence type="ECO:0000256" key="4">
    <source>
        <dbReference type="ARBA" id="ARBA00022692"/>
    </source>
</evidence>
<dbReference type="Pfam" id="PF00355">
    <property type="entry name" value="Rieske"/>
    <property type="match status" value="1"/>
</dbReference>
<keyword evidence="6" id="KW-0479">Metal-binding</keyword>
<evidence type="ECO:0000256" key="7">
    <source>
        <dbReference type="ARBA" id="ARBA00022989"/>
    </source>
</evidence>
<dbReference type="PANTHER" id="PTHR21266:SF32">
    <property type="entry name" value="CHOLESTEROL 7-DESATURASE NVD"/>
    <property type="match status" value="1"/>
</dbReference>
<organism evidence="19 20">
    <name type="scientific">Cichlidogyrus casuarinus</name>
    <dbReference type="NCBI Taxonomy" id="1844966"/>
    <lineage>
        <taxon>Eukaryota</taxon>
        <taxon>Metazoa</taxon>
        <taxon>Spiralia</taxon>
        <taxon>Lophotrochozoa</taxon>
        <taxon>Platyhelminthes</taxon>
        <taxon>Monogenea</taxon>
        <taxon>Monopisthocotylea</taxon>
        <taxon>Dactylogyridea</taxon>
        <taxon>Ancyrocephalidae</taxon>
        <taxon>Cichlidogyrus</taxon>
    </lineage>
</organism>
<keyword evidence="4 17" id="KW-0812">Transmembrane</keyword>
<comment type="catalytic activity">
    <reaction evidence="16">
        <text>cholesterol + NADPH + O2 + H(+) = 7-dehydrocholesterol + NADP(+) + 2 H2O</text>
        <dbReference type="Rhea" id="RHEA:45024"/>
        <dbReference type="ChEBI" id="CHEBI:15377"/>
        <dbReference type="ChEBI" id="CHEBI:15378"/>
        <dbReference type="ChEBI" id="CHEBI:15379"/>
        <dbReference type="ChEBI" id="CHEBI:16113"/>
        <dbReference type="ChEBI" id="CHEBI:17759"/>
        <dbReference type="ChEBI" id="CHEBI:57783"/>
        <dbReference type="ChEBI" id="CHEBI:58349"/>
        <dbReference type="EC" id="1.14.19.21"/>
    </reaction>
    <physiologicalReaction direction="left-to-right" evidence="16">
        <dbReference type="Rhea" id="RHEA:45025"/>
    </physiologicalReaction>
</comment>
<evidence type="ECO:0000256" key="17">
    <source>
        <dbReference type="SAM" id="Phobius"/>
    </source>
</evidence>
<evidence type="ECO:0000256" key="6">
    <source>
        <dbReference type="ARBA" id="ARBA00022723"/>
    </source>
</evidence>
<dbReference type="InterPro" id="IPR036922">
    <property type="entry name" value="Rieske_2Fe-2S_sf"/>
</dbReference>
<dbReference type="GO" id="GO:0046872">
    <property type="term" value="F:metal ion binding"/>
    <property type="evidence" value="ECO:0007669"/>
    <property type="project" value="UniProtKB-KW"/>
</dbReference>
<name>A0ABD2QKQ3_9PLAT</name>
<dbReference type="CDD" id="cd03469">
    <property type="entry name" value="Rieske_RO_Alpha_N"/>
    <property type="match status" value="1"/>
</dbReference>
<accession>A0ABD2QKQ3</accession>
<evidence type="ECO:0000256" key="14">
    <source>
        <dbReference type="ARBA" id="ARBA00026095"/>
    </source>
</evidence>
<dbReference type="PANTHER" id="PTHR21266">
    <property type="entry name" value="IRON-SULFUR DOMAIN CONTAINING PROTEIN"/>
    <property type="match status" value="1"/>
</dbReference>
<evidence type="ECO:0000256" key="12">
    <source>
        <dbReference type="ARBA" id="ARBA00025712"/>
    </source>
</evidence>
<feature type="transmembrane region" description="Helical" evidence="17">
    <location>
        <begin position="7"/>
        <end position="28"/>
    </location>
</feature>
<keyword evidence="8" id="KW-0560">Oxidoreductase</keyword>
<proteinExistence type="inferred from homology"/>
<keyword evidence="11 17" id="KW-0472">Membrane</keyword>
<evidence type="ECO:0000256" key="9">
    <source>
        <dbReference type="ARBA" id="ARBA00023004"/>
    </source>
</evidence>
<evidence type="ECO:0000259" key="18">
    <source>
        <dbReference type="PROSITE" id="PS51296"/>
    </source>
</evidence>
<evidence type="ECO:0000256" key="2">
    <source>
        <dbReference type="ARBA" id="ARBA00004370"/>
    </source>
</evidence>
<keyword evidence="5" id="KW-0001">2Fe-2S</keyword>
<comment type="similarity">
    <text evidence="13">Belongs to the cholesterol 7-desaturase family.</text>
</comment>
<reference evidence="19 20" key="1">
    <citation type="submission" date="2024-11" db="EMBL/GenBank/DDBJ databases">
        <title>Adaptive evolution of stress response genes in parasites aligns with host niche diversity.</title>
        <authorList>
            <person name="Hahn C."/>
            <person name="Resl P."/>
        </authorList>
    </citation>
    <scope>NUCLEOTIDE SEQUENCE [LARGE SCALE GENOMIC DNA]</scope>
    <source>
        <strain evidence="19">EGGRZ-B1_66</strain>
        <tissue evidence="19">Body</tissue>
    </source>
</reference>
<dbReference type="EC" id="1.14.19.21" evidence="14"/>
<evidence type="ECO:0000256" key="11">
    <source>
        <dbReference type="ARBA" id="ARBA00023136"/>
    </source>
</evidence>
<evidence type="ECO:0000256" key="15">
    <source>
        <dbReference type="ARBA" id="ARBA00047853"/>
    </source>
</evidence>
<comment type="pathway">
    <text evidence="3">Hormone biosynthesis.</text>
</comment>
<dbReference type="InterPro" id="IPR017941">
    <property type="entry name" value="Rieske_2Fe-2S"/>
</dbReference>
<evidence type="ECO:0000256" key="10">
    <source>
        <dbReference type="ARBA" id="ARBA00023014"/>
    </source>
</evidence>
<dbReference type="GO" id="GO:0170056">
    <property type="term" value="F:cholesterol 7-desaturase [NAD(P)H] activity"/>
    <property type="evidence" value="ECO:0007669"/>
    <property type="project" value="UniProtKB-EC"/>
</dbReference>
<evidence type="ECO:0000256" key="1">
    <source>
        <dbReference type="ARBA" id="ARBA00001962"/>
    </source>
</evidence>
<comment type="pathway">
    <text evidence="12">Steroid hormone biosynthesis; dafachronic acid biosynthesis.</text>
</comment>
<evidence type="ECO:0000313" key="19">
    <source>
        <dbReference type="EMBL" id="KAL3320115.1"/>
    </source>
</evidence>
<dbReference type="GO" id="GO:0016020">
    <property type="term" value="C:membrane"/>
    <property type="evidence" value="ECO:0007669"/>
    <property type="project" value="UniProtKB-SubCell"/>
</dbReference>
<keyword evidence="10" id="KW-0411">Iron-sulfur</keyword>
<keyword evidence="7 17" id="KW-1133">Transmembrane helix</keyword>
<evidence type="ECO:0000256" key="13">
    <source>
        <dbReference type="ARBA" id="ARBA00025729"/>
    </source>
</evidence>
<dbReference type="AlphaFoldDB" id="A0ABD2QKQ3"/>
<dbReference type="Proteomes" id="UP001626550">
    <property type="component" value="Unassembled WGS sequence"/>
</dbReference>
<keyword evidence="9" id="KW-0408">Iron</keyword>
<dbReference type="Pfam" id="PF19298">
    <property type="entry name" value="KshA_C"/>
    <property type="match status" value="1"/>
</dbReference>
<evidence type="ECO:0000256" key="3">
    <source>
        <dbReference type="ARBA" id="ARBA00004972"/>
    </source>
</evidence>
<dbReference type="EMBL" id="JBJKFK010000075">
    <property type="protein sequence ID" value="KAL3320115.1"/>
    <property type="molecule type" value="Genomic_DNA"/>
</dbReference>
<dbReference type="SUPFAM" id="SSF50022">
    <property type="entry name" value="ISP domain"/>
    <property type="match status" value="1"/>
</dbReference>